<keyword evidence="1" id="KW-0812">Transmembrane</keyword>
<gene>
    <name evidence="2" type="ORF">A3J43_01980</name>
</gene>
<evidence type="ECO:0000313" key="3">
    <source>
        <dbReference type="Proteomes" id="UP000176604"/>
    </source>
</evidence>
<keyword evidence="1" id="KW-0472">Membrane</keyword>
<keyword evidence="1" id="KW-1133">Transmembrane helix</keyword>
<dbReference type="EMBL" id="MGEF01000043">
    <property type="protein sequence ID" value="OGL78031.1"/>
    <property type="molecule type" value="Genomic_DNA"/>
</dbReference>
<accession>A0A1F7UID0</accession>
<feature type="transmembrane region" description="Helical" evidence="1">
    <location>
        <begin position="31"/>
        <end position="49"/>
    </location>
</feature>
<name>A0A1F7UID0_9BACT</name>
<sequence length="118" mass="12557">MYPRMAFVFSAAVLLGFGIKTQPSGLSLVTFAFWLIAGVMTFAVCMVNAHKTRGGRFSAAFRLLGWGTLFLAASAIVVTFLSERLGAANAQFAHDAGFVIGFILVLGASNRFLKAMTG</sequence>
<feature type="transmembrane region" description="Helical" evidence="1">
    <location>
        <begin position="61"/>
        <end position="81"/>
    </location>
</feature>
<proteinExistence type="predicted"/>
<dbReference type="AlphaFoldDB" id="A0A1F7UID0"/>
<comment type="caution">
    <text evidence="2">The sequence shown here is derived from an EMBL/GenBank/DDBJ whole genome shotgun (WGS) entry which is preliminary data.</text>
</comment>
<evidence type="ECO:0000256" key="1">
    <source>
        <dbReference type="SAM" id="Phobius"/>
    </source>
</evidence>
<reference evidence="2 3" key="1">
    <citation type="journal article" date="2016" name="Nat. Commun.">
        <title>Thousands of microbial genomes shed light on interconnected biogeochemical processes in an aquifer system.</title>
        <authorList>
            <person name="Anantharaman K."/>
            <person name="Brown C.T."/>
            <person name="Hug L.A."/>
            <person name="Sharon I."/>
            <person name="Castelle C.J."/>
            <person name="Probst A.J."/>
            <person name="Thomas B.C."/>
            <person name="Singh A."/>
            <person name="Wilkins M.J."/>
            <person name="Karaoz U."/>
            <person name="Brodie E.L."/>
            <person name="Williams K.H."/>
            <person name="Hubbard S.S."/>
            <person name="Banfield J.F."/>
        </authorList>
    </citation>
    <scope>NUCLEOTIDE SEQUENCE [LARGE SCALE GENOMIC DNA]</scope>
</reference>
<protein>
    <submittedName>
        <fullName evidence="2">Uncharacterized protein</fullName>
    </submittedName>
</protein>
<feature type="transmembrane region" description="Helical" evidence="1">
    <location>
        <begin position="93"/>
        <end position="113"/>
    </location>
</feature>
<dbReference type="STRING" id="1802397.A3J43_01980"/>
<evidence type="ECO:0000313" key="2">
    <source>
        <dbReference type="EMBL" id="OGL78031.1"/>
    </source>
</evidence>
<dbReference type="Proteomes" id="UP000176604">
    <property type="component" value="Unassembled WGS sequence"/>
</dbReference>
<organism evidence="2 3">
    <name type="scientific">Candidatus Uhrbacteria bacterium RIFCSPHIGHO2_12_FULL_54_23</name>
    <dbReference type="NCBI Taxonomy" id="1802397"/>
    <lineage>
        <taxon>Bacteria</taxon>
        <taxon>Candidatus Uhriibacteriota</taxon>
    </lineage>
</organism>